<proteinExistence type="predicted"/>
<keyword evidence="1" id="KW-1133">Transmembrane helix</keyword>
<dbReference type="EMBL" id="DXCM01000049">
    <property type="protein sequence ID" value="HIY92706.1"/>
    <property type="molecule type" value="Genomic_DNA"/>
</dbReference>
<dbReference type="Pfam" id="PF05857">
    <property type="entry name" value="TraX"/>
    <property type="match status" value="1"/>
</dbReference>
<feature type="transmembrane region" description="Helical" evidence="1">
    <location>
        <begin position="20"/>
        <end position="36"/>
    </location>
</feature>
<gene>
    <name evidence="2" type="ORF">H9820_07155</name>
</gene>
<feature type="transmembrane region" description="Helical" evidence="1">
    <location>
        <begin position="132"/>
        <end position="156"/>
    </location>
</feature>
<organism evidence="2 3">
    <name type="scientific">Candidatus Companilactobacillus pullicola</name>
    <dbReference type="NCBI Taxonomy" id="2838523"/>
    <lineage>
        <taxon>Bacteria</taxon>
        <taxon>Bacillati</taxon>
        <taxon>Bacillota</taxon>
        <taxon>Bacilli</taxon>
        <taxon>Lactobacillales</taxon>
        <taxon>Lactobacillaceae</taxon>
        <taxon>Companilactobacillus</taxon>
    </lineage>
</organism>
<sequence>MRQFTPSITHKAMNRDIFKLLLMGLMVLDHINYFISPYLADIFHIITRVVAVGFAYLVVEGLHYTHSRKDYLIRLGGWGIFMAVGNYLMNLFVLRKDYAMSIIGDNIFLTLFVGAVIICLWDNHQEQKKKQLLRVVSIILLLIGIMPVLEGSFIIFPFMLITQVTHQNIKKRNLSYLALMIVMAVIELPMALTVGTTDPLMIFDSIAMNASDIFFILIIPLLTFYSGRLGKYDSKLKYVFYLFYPLHLWVIHLLASLFCH</sequence>
<evidence type="ECO:0000313" key="3">
    <source>
        <dbReference type="Proteomes" id="UP000824013"/>
    </source>
</evidence>
<reference evidence="2" key="2">
    <citation type="submission" date="2021-04" db="EMBL/GenBank/DDBJ databases">
        <authorList>
            <person name="Gilroy R."/>
        </authorList>
    </citation>
    <scope>NUCLEOTIDE SEQUENCE</scope>
    <source>
        <strain evidence="2">3204</strain>
    </source>
</reference>
<dbReference type="AlphaFoldDB" id="A0A9D1ZM12"/>
<feature type="transmembrane region" description="Helical" evidence="1">
    <location>
        <begin position="176"/>
        <end position="194"/>
    </location>
</feature>
<dbReference type="Proteomes" id="UP000824013">
    <property type="component" value="Unassembled WGS sequence"/>
</dbReference>
<name>A0A9D1ZM12_9LACO</name>
<comment type="caution">
    <text evidence="2">The sequence shown here is derived from an EMBL/GenBank/DDBJ whole genome shotgun (WGS) entry which is preliminary data.</text>
</comment>
<feature type="transmembrane region" description="Helical" evidence="1">
    <location>
        <begin position="238"/>
        <end position="259"/>
    </location>
</feature>
<reference evidence="2" key="1">
    <citation type="journal article" date="2021" name="PeerJ">
        <title>Extensive microbial diversity within the chicken gut microbiome revealed by metagenomics and culture.</title>
        <authorList>
            <person name="Gilroy R."/>
            <person name="Ravi A."/>
            <person name="Getino M."/>
            <person name="Pursley I."/>
            <person name="Horton D.L."/>
            <person name="Alikhan N.F."/>
            <person name="Baker D."/>
            <person name="Gharbi K."/>
            <person name="Hall N."/>
            <person name="Watson M."/>
            <person name="Adriaenssens E.M."/>
            <person name="Foster-Nyarko E."/>
            <person name="Jarju S."/>
            <person name="Secka A."/>
            <person name="Antonio M."/>
            <person name="Oren A."/>
            <person name="Chaudhuri R.R."/>
            <person name="La Ragione R."/>
            <person name="Hildebrand F."/>
            <person name="Pallen M.J."/>
        </authorList>
    </citation>
    <scope>NUCLEOTIDE SEQUENCE</scope>
    <source>
        <strain evidence="2">3204</strain>
    </source>
</reference>
<keyword evidence="1" id="KW-0812">Transmembrane</keyword>
<protein>
    <submittedName>
        <fullName evidence="2">Conjugal transfer protein TraX</fullName>
    </submittedName>
</protein>
<evidence type="ECO:0000313" key="2">
    <source>
        <dbReference type="EMBL" id="HIY92706.1"/>
    </source>
</evidence>
<feature type="transmembrane region" description="Helical" evidence="1">
    <location>
        <begin position="71"/>
        <end position="92"/>
    </location>
</feature>
<accession>A0A9D1ZM12</accession>
<feature type="transmembrane region" description="Helical" evidence="1">
    <location>
        <begin position="206"/>
        <end position="226"/>
    </location>
</feature>
<keyword evidence="1" id="KW-0472">Membrane</keyword>
<feature type="transmembrane region" description="Helical" evidence="1">
    <location>
        <begin position="98"/>
        <end position="120"/>
    </location>
</feature>
<evidence type="ECO:0000256" key="1">
    <source>
        <dbReference type="SAM" id="Phobius"/>
    </source>
</evidence>
<dbReference type="InterPro" id="IPR008875">
    <property type="entry name" value="TraX"/>
</dbReference>